<dbReference type="RefSeq" id="WP_111549604.1">
    <property type="nucleotide sequence ID" value="NZ_LIQE01000001.1"/>
</dbReference>
<reference evidence="4 5" key="1">
    <citation type="submission" date="2018-06" db="EMBL/GenBank/DDBJ databases">
        <title>Genomic Encyclopedia of Archaeal and Bacterial Type Strains, Phase II (KMG-II): from individual species to whole genera.</title>
        <authorList>
            <person name="Goeker M."/>
        </authorList>
    </citation>
    <scope>NUCLEOTIDE SEQUENCE [LARGE SCALE GENOMIC DNA]</scope>
    <source>
        <strain evidence="4 5">DSM 22011</strain>
    </source>
</reference>
<dbReference type="InterPro" id="IPR056490">
    <property type="entry name" value="Rcc01698_C"/>
</dbReference>
<evidence type="ECO:0000259" key="2">
    <source>
        <dbReference type="Pfam" id="PF13550"/>
    </source>
</evidence>
<dbReference type="Pfam" id="PF13547">
    <property type="entry name" value="GTA_TIM"/>
    <property type="match status" value="1"/>
</dbReference>
<dbReference type="InterPro" id="IPR025195">
    <property type="entry name" value="GTA_TIM_dom"/>
</dbReference>
<keyword evidence="5" id="KW-1185">Reference proteome</keyword>
<dbReference type="Pfam" id="PF23666">
    <property type="entry name" value="Rcc01698_C"/>
    <property type="match status" value="1"/>
</dbReference>
<sequence length="1307" mass="141287">MATIVFSAVGAAVGSAFGGSVLGLSMTAVGQFIGASFGRALDQRLMGQGSESVETGRTDRFYLSGAGEGAAIARVYGRVRLGGHVIWASEFTESTHTEKVGGGGGKGGPSTPSSKVTSYSYSLSLALALCEGEITSVNRVWADGAEFPIKDLNMRVYHGTRDQLPDPHMEVIEGTGAVPAYRGTAYVVIEDVDLAVFGNRIPQFSFEVTRPAQTDTARGLADVPHCVRGIAMIPGTGEYSLATQAVPMSYARDGAGIANVNSPAEEPDFNVSLDQLVEEVPGCGAVSLVVSWFGNDLRCGDCEIRPKVEQSEFDSDAMPWRVSGLDRSTAQPVPRAGGRPVYGGTPCDQSVIQAIQRMSGQGLDVMYYPFVLMDQLADNGLPDPWTGATGQPVLPWRGRITLSAAPGQAGTPDGTSAATAEVAAFFGTAAAADFAMSDGGVSYAGPDEWSYSRFVLHQAALCAAAGGVESFCIGSEMRALTQIRDDMGFPAVARLKALAAQCRALLGPQVKISYAADWTEYFGYHPQDGSGDVYFHLDPLWADPDIDFIGIDNYMPVADWRDGTDHADAGWGAIYNEDYLASNIEGGEGFDWYYASDANRAAQIRSPISDGAHGEPWVYRYKDIRNWWAHAHHDRIGGVRQATSTGWTPQSKPVRFTELGCAAIDKGANQPNKFLDPKSSESDLPHYSNGQRDELMQHQYLRALYGYWGDAANNPESSTYGGPMLDMDHACVWAWDARPYPWFPGLNSLWADGDNYRRGHWLNGRASQRTLASVVAEICETVGLSDYDVSALHGWVRGYVVDEVGDARRAIQPLMLAHGFDAVERDGTLHFILRRDRQATPIDPSRLAISDELEGDLVRIRASEAEMAGRVRLRFVEADGDHAVVGEETVLPNERTHAVADTELPLVMTRGEGRQTVERWLAESRVARDTLRFALPPSQMPITAGDIVSLPSASGTLQARVDRVEIGALQLIDAVHHEPDVYQPSTFPDQSPTLRGFVAPVRVTPLFMDLPLVTGEEVPHAPYLALTSDPWPGSVAVYDSATDEDYVLNSVLGGRSIVGQTETALASAPAGRIDRAGALRVRLFSGALQSVSDDRFLAGGNLLAIGDGTAGNWELLQYRDAALVGEDTWALSHRLRGQLGTDGIMPQIWPEGSYVVALNGVPEQIDLPAAMLRIQRHYRIGPASRGYDDASYIQREESFRGIGLRPYTPCHLRAAQSGGAVSISWVRRTRIDGDSWDLEDVPLGEENERYLVRIMQSGTEIRRATVTEPGWSYDPAEDGLSGAYNVKVAQISARFGRGPSASLGLTA</sequence>
<evidence type="ECO:0000313" key="5">
    <source>
        <dbReference type="Proteomes" id="UP000249165"/>
    </source>
</evidence>
<evidence type="ECO:0000259" key="1">
    <source>
        <dbReference type="Pfam" id="PF13547"/>
    </source>
</evidence>
<dbReference type="CDD" id="cd19607">
    <property type="entry name" value="GTA_TIM-barrel-like"/>
    <property type="match status" value="1"/>
</dbReference>
<evidence type="ECO:0000259" key="3">
    <source>
        <dbReference type="Pfam" id="PF23666"/>
    </source>
</evidence>
<dbReference type="Proteomes" id="UP000249165">
    <property type="component" value="Unassembled WGS sequence"/>
</dbReference>
<organism evidence="4 5">
    <name type="scientific">Salipiger aestuarii</name>
    <dbReference type="NCBI Taxonomy" id="568098"/>
    <lineage>
        <taxon>Bacteria</taxon>
        <taxon>Pseudomonadati</taxon>
        <taxon>Pseudomonadota</taxon>
        <taxon>Alphaproteobacteria</taxon>
        <taxon>Rhodobacterales</taxon>
        <taxon>Roseobacteraceae</taxon>
        <taxon>Salipiger</taxon>
    </lineage>
</organism>
<comment type="caution">
    <text evidence="4">The sequence shown here is derived from an EMBL/GenBank/DDBJ whole genome shotgun (WGS) entry which is preliminary data.</text>
</comment>
<feature type="domain" description="Tip attachment protein J" evidence="2">
    <location>
        <begin position="803"/>
        <end position="965"/>
    </location>
</feature>
<feature type="domain" description="Rcc01698-like C-terminal" evidence="3">
    <location>
        <begin position="1057"/>
        <end position="1156"/>
    </location>
</feature>
<evidence type="ECO:0000313" key="4">
    <source>
        <dbReference type="EMBL" id="RAK22923.1"/>
    </source>
</evidence>
<proteinExistence type="predicted"/>
<gene>
    <name evidence="4" type="ORF">ATI53_1002102</name>
</gene>
<dbReference type="EMBL" id="QLMG01000002">
    <property type="protein sequence ID" value="RAK22923.1"/>
    <property type="molecule type" value="Genomic_DNA"/>
</dbReference>
<name>A0A327YPM2_9RHOB</name>
<protein>
    <submittedName>
        <fullName evidence="4">Putative tail protein</fullName>
    </submittedName>
</protein>
<feature type="domain" description="GTA TIM-barrel-like" evidence="1">
    <location>
        <begin position="449"/>
        <end position="744"/>
    </location>
</feature>
<dbReference type="Gene3D" id="3.20.20.80">
    <property type="entry name" value="Glycosidases"/>
    <property type="match status" value="1"/>
</dbReference>
<dbReference type="Pfam" id="PF13550">
    <property type="entry name" value="Phage-tail_3"/>
    <property type="match status" value="1"/>
</dbReference>
<dbReference type="OrthoDB" id="8445115at2"/>
<dbReference type="InterPro" id="IPR032876">
    <property type="entry name" value="J_dom"/>
</dbReference>
<accession>A0A327YPM2</accession>